<dbReference type="InterPro" id="IPR052534">
    <property type="entry name" value="Extracell_DNA_Util/SecSys_Comp"/>
</dbReference>
<evidence type="ECO:0000313" key="5">
    <source>
        <dbReference type="Proteomes" id="UP000078228"/>
    </source>
</evidence>
<feature type="region of interest" description="Disordered" evidence="2">
    <location>
        <begin position="606"/>
        <end position="625"/>
    </location>
</feature>
<dbReference type="Gene3D" id="3.30.420.40">
    <property type="match status" value="1"/>
</dbReference>
<evidence type="ECO:0000256" key="3">
    <source>
        <dbReference type="SAM" id="Phobius"/>
    </source>
</evidence>
<gene>
    <name evidence="4" type="ORF">AO384_0547</name>
</gene>
<keyword evidence="3" id="KW-1133">Transmembrane helix</keyword>
<keyword evidence="3" id="KW-0472">Membrane</keyword>
<accession>A0A198UMC3</accession>
<dbReference type="EMBL" id="LXHC01000006">
    <property type="protein sequence ID" value="OAU97511.1"/>
    <property type="molecule type" value="Genomic_DNA"/>
</dbReference>
<dbReference type="Pfam" id="PF11104">
    <property type="entry name" value="PilM_2"/>
    <property type="match status" value="1"/>
</dbReference>
<dbReference type="eggNOG" id="COG4972">
    <property type="taxonomic scope" value="Bacteria"/>
</dbReference>
<feature type="coiled-coil region" evidence="1">
    <location>
        <begin position="471"/>
        <end position="515"/>
    </location>
</feature>
<dbReference type="RefSeq" id="WP_064610740.1">
    <property type="nucleotide sequence ID" value="NZ_LXHB01000049.1"/>
</dbReference>
<dbReference type="PANTHER" id="PTHR40278">
    <property type="entry name" value="DNA UTILIZATION PROTEIN HOFN"/>
    <property type="match status" value="1"/>
</dbReference>
<proteinExistence type="predicted"/>
<name>A0A198UMC3_MORCA</name>
<dbReference type="PANTHER" id="PTHR40278:SF1">
    <property type="entry name" value="DNA UTILIZATION PROTEIN HOFN"/>
    <property type="match status" value="1"/>
</dbReference>
<evidence type="ECO:0000256" key="2">
    <source>
        <dbReference type="SAM" id="MobiDB-lite"/>
    </source>
</evidence>
<sequence length="625" mass="70122">MRLNKLRAWLRGQSDTPTIGIYFGEKAATAVWLDEHGGRYHWLGSACVLYTDVVVSGKIVDKEKLAQTLRQMMQTLGLSHANAITCVPDDAVMQTLIDLPADLSDEDIEAQILVDAERYIGRNIQDVYFDFQVLKRSPVATQITLTVAHQNSIHDCCEVLAMAGIETVAVDVHTPCLARMMAKVTAQVSALVEITDHDISCYITHRGVLLYQQNEPIHTLTNHGNQPSNDQSELDQFSQFTHDVDTPKNWANQSPLKTNFDDLTDRLSQTHASIQNDFIQPLQDNFIQKIPDIATKAQTDNYHIRFDDWVDDMAADELSFGEVLANTPHIKSSDRSELEVDQMTTKILSLIKNCQTQTVLPIERLYISGTTWTKASQLADALQAKLDILCMPMHPKYTVNHAIEDNDMEQAPMLTAAVALALTRSEGINLLPWREERRSQADAKFRQIFVSVVGLTVLVMMLIFGVIYYRLNQQQAINDEIKARISTLDDKIHQMQQLKVQLDTAQKHSEALNALSEDRQVAYRWQQLSSLIPEGVYLDEMSQAADMLSLTGKAVSTQSVSAFAHRLELSGLYTDVLVVSLQQADQAMSFTLTATQLPLDAKDMIQPANITNHDENTDVNERGNE</sequence>
<dbReference type="OrthoDB" id="5296173at2"/>
<keyword evidence="1" id="KW-0175">Coiled coil</keyword>
<protein>
    <submittedName>
        <fullName evidence="4">Type IV pilus biogenesis protein PilN</fullName>
    </submittedName>
</protein>
<comment type="caution">
    <text evidence="4">The sequence shown here is derived from an EMBL/GenBank/DDBJ whole genome shotgun (WGS) entry which is preliminary data.</text>
</comment>
<reference evidence="4 5" key="1">
    <citation type="journal article" date="2016" name="Genome Biol. Evol.">
        <title>Comparative Genomic Analyses of the Moraxella catarrhalis Serosensitive and Seroresistant Lineages Demonstrate Their Independent Evolution.</title>
        <authorList>
            <person name="Earl J.P."/>
            <person name="de Vries S.P."/>
            <person name="Ahmed A."/>
            <person name="Powell E."/>
            <person name="Schultz M.P."/>
            <person name="Hermans P.W."/>
            <person name="Hill D.J."/>
            <person name="Zhou Z."/>
            <person name="Constantinidou C.I."/>
            <person name="Hu F.Z."/>
            <person name="Bootsma H.J."/>
            <person name="Ehrlich G.D."/>
        </authorList>
    </citation>
    <scope>NUCLEOTIDE SEQUENCE [LARGE SCALE GENOMIC DNA]</scope>
    <source>
        <strain evidence="4 5">Z7542</strain>
    </source>
</reference>
<feature type="compositionally biased region" description="Basic and acidic residues" evidence="2">
    <location>
        <begin position="612"/>
        <end position="625"/>
    </location>
</feature>
<dbReference type="InterPro" id="IPR043129">
    <property type="entry name" value="ATPase_NBD"/>
</dbReference>
<organism evidence="4 5">
    <name type="scientific">Moraxella catarrhalis</name>
    <name type="common">Branhamella catarrhalis</name>
    <dbReference type="NCBI Taxonomy" id="480"/>
    <lineage>
        <taxon>Bacteria</taxon>
        <taxon>Pseudomonadati</taxon>
        <taxon>Pseudomonadota</taxon>
        <taxon>Gammaproteobacteria</taxon>
        <taxon>Moraxellales</taxon>
        <taxon>Moraxellaceae</taxon>
        <taxon>Moraxella</taxon>
    </lineage>
</organism>
<dbReference type="AlphaFoldDB" id="A0A198UMC3"/>
<dbReference type="Proteomes" id="UP000078228">
    <property type="component" value="Unassembled WGS sequence"/>
</dbReference>
<feature type="transmembrane region" description="Helical" evidence="3">
    <location>
        <begin position="448"/>
        <end position="469"/>
    </location>
</feature>
<dbReference type="PATRIC" id="fig|480.237.peg.1223"/>
<dbReference type="eggNOG" id="COG3166">
    <property type="taxonomic scope" value="Bacteria"/>
</dbReference>
<evidence type="ECO:0000313" key="4">
    <source>
        <dbReference type="EMBL" id="OAU97511.1"/>
    </source>
</evidence>
<keyword evidence="3" id="KW-0812">Transmembrane</keyword>
<dbReference type="SUPFAM" id="SSF53067">
    <property type="entry name" value="Actin-like ATPase domain"/>
    <property type="match status" value="1"/>
</dbReference>
<dbReference type="Pfam" id="PF05137">
    <property type="entry name" value="PilN"/>
    <property type="match status" value="1"/>
</dbReference>
<dbReference type="InterPro" id="IPR005883">
    <property type="entry name" value="PilM"/>
</dbReference>
<keyword evidence="5" id="KW-1185">Reference proteome</keyword>
<evidence type="ECO:0000256" key="1">
    <source>
        <dbReference type="SAM" id="Coils"/>
    </source>
</evidence>
<dbReference type="InterPro" id="IPR007813">
    <property type="entry name" value="PilN"/>
</dbReference>